<dbReference type="Proteomes" id="UP001390339">
    <property type="component" value="Unassembled WGS sequence"/>
</dbReference>
<dbReference type="Pfam" id="PF00043">
    <property type="entry name" value="GST_C"/>
    <property type="match status" value="1"/>
</dbReference>
<dbReference type="PROSITE" id="PS50404">
    <property type="entry name" value="GST_NTER"/>
    <property type="match status" value="1"/>
</dbReference>
<dbReference type="InterPro" id="IPR004046">
    <property type="entry name" value="GST_C"/>
</dbReference>
<dbReference type="SUPFAM" id="SSF47616">
    <property type="entry name" value="GST C-terminal domain-like"/>
    <property type="match status" value="1"/>
</dbReference>
<dbReference type="CDD" id="cd03048">
    <property type="entry name" value="GST_N_Ure2p_like"/>
    <property type="match status" value="1"/>
</dbReference>
<proteinExistence type="inferred from homology"/>
<evidence type="ECO:0000313" key="5">
    <source>
        <dbReference type="Proteomes" id="UP001390339"/>
    </source>
</evidence>
<dbReference type="InterPro" id="IPR036282">
    <property type="entry name" value="Glutathione-S-Trfase_C_sf"/>
</dbReference>
<dbReference type="SFLD" id="SFLDS00019">
    <property type="entry name" value="Glutathione_Transferase_(cytos"/>
    <property type="match status" value="1"/>
</dbReference>
<dbReference type="SFLD" id="SFLDG01151">
    <property type="entry name" value="Main.2:_Nu-like"/>
    <property type="match status" value="1"/>
</dbReference>
<protein>
    <submittedName>
        <fullName evidence="4">Glutathione S-transferase GstA</fullName>
    </submittedName>
</protein>
<dbReference type="PROSITE" id="PS50405">
    <property type="entry name" value="GST_CTER"/>
    <property type="match status" value="1"/>
</dbReference>
<dbReference type="InterPro" id="IPR036249">
    <property type="entry name" value="Thioredoxin-like_sf"/>
</dbReference>
<dbReference type="SFLD" id="SFLDG00358">
    <property type="entry name" value="Main_(cytGST)"/>
    <property type="match status" value="1"/>
</dbReference>
<name>A0ABR2JBT4_9PEZI</name>
<evidence type="ECO:0000256" key="1">
    <source>
        <dbReference type="ARBA" id="ARBA00007409"/>
    </source>
</evidence>
<dbReference type="EMBL" id="JAPCWZ010000003">
    <property type="protein sequence ID" value="KAK8875166.1"/>
    <property type="molecule type" value="Genomic_DNA"/>
</dbReference>
<evidence type="ECO:0000259" key="3">
    <source>
        <dbReference type="PROSITE" id="PS50405"/>
    </source>
</evidence>
<keyword evidence="5" id="KW-1185">Reference proteome</keyword>
<accession>A0ABR2JBT4</accession>
<evidence type="ECO:0000259" key="2">
    <source>
        <dbReference type="PROSITE" id="PS50404"/>
    </source>
</evidence>
<organism evidence="4 5">
    <name type="scientific">Apiospora arundinis</name>
    <dbReference type="NCBI Taxonomy" id="335852"/>
    <lineage>
        <taxon>Eukaryota</taxon>
        <taxon>Fungi</taxon>
        <taxon>Dikarya</taxon>
        <taxon>Ascomycota</taxon>
        <taxon>Pezizomycotina</taxon>
        <taxon>Sordariomycetes</taxon>
        <taxon>Xylariomycetidae</taxon>
        <taxon>Amphisphaeriales</taxon>
        <taxon>Apiosporaceae</taxon>
        <taxon>Apiospora</taxon>
    </lineage>
</organism>
<dbReference type="InterPro" id="IPR040079">
    <property type="entry name" value="Glutathione_S-Trfase"/>
</dbReference>
<feature type="domain" description="GST C-terminal" evidence="3">
    <location>
        <begin position="104"/>
        <end position="230"/>
    </location>
</feature>
<gene>
    <name evidence="4" type="ORF">PGQ11_005680</name>
</gene>
<dbReference type="PANTHER" id="PTHR44051:SF8">
    <property type="entry name" value="GLUTATHIONE S-TRANSFERASE GSTA"/>
    <property type="match status" value="1"/>
</dbReference>
<evidence type="ECO:0000313" key="4">
    <source>
        <dbReference type="EMBL" id="KAK8875166.1"/>
    </source>
</evidence>
<reference evidence="4 5" key="1">
    <citation type="journal article" date="2024" name="IMA Fungus">
        <title>Apiospora arundinis, a panoply of carbohydrate-active enzymes and secondary metabolites.</title>
        <authorList>
            <person name="Sorensen T."/>
            <person name="Petersen C."/>
            <person name="Muurmann A.T."/>
            <person name="Christiansen J.V."/>
            <person name="Brundto M.L."/>
            <person name="Overgaard C.K."/>
            <person name="Boysen A.T."/>
            <person name="Wollenberg R.D."/>
            <person name="Larsen T.O."/>
            <person name="Sorensen J.L."/>
            <person name="Nielsen K.L."/>
            <person name="Sondergaard T.E."/>
        </authorList>
    </citation>
    <scope>NUCLEOTIDE SEQUENCE [LARGE SCALE GENOMIC DNA]</scope>
    <source>
        <strain evidence="4 5">AAU 773</strain>
    </source>
</reference>
<dbReference type="PANTHER" id="PTHR44051">
    <property type="entry name" value="GLUTATHIONE S-TRANSFERASE-RELATED"/>
    <property type="match status" value="1"/>
</dbReference>
<dbReference type="InterPro" id="IPR004045">
    <property type="entry name" value="Glutathione_S-Trfase_N"/>
</dbReference>
<comment type="caution">
    <text evidence="4">The sequence shown here is derived from an EMBL/GenBank/DDBJ whole genome shotgun (WGS) entry which is preliminary data.</text>
</comment>
<dbReference type="InterPro" id="IPR010987">
    <property type="entry name" value="Glutathione-S-Trfase_C-like"/>
</dbReference>
<feature type="domain" description="GST N-terminal" evidence="2">
    <location>
        <begin position="11"/>
        <end position="97"/>
    </location>
</feature>
<dbReference type="Gene3D" id="1.20.1050.130">
    <property type="match status" value="1"/>
</dbReference>
<dbReference type="SUPFAM" id="SSF52833">
    <property type="entry name" value="Thioredoxin-like"/>
    <property type="match status" value="1"/>
</dbReference>
<comment type="similarity">
    <text evidence="1">Belongs to the GST superfamily.</text>
</comment>
<dbReference type="Pfam" id="PF13409">
    <property type="entry name" value="GST_N_2"/>
    <property type="match status" value="1"/>
</dbReference>
<sequence length="273" mass="30647">MTEVPAEKAAKPGLNIYGCAAVNPSKCTIMAEELGIPYNYINLDMSKGEMGEEWFKTINPNGKVPAIVHVKEDGTKVTVWESAACLLYMADMFDKEHKFSYPVGTPEYYTQLSWLSWQVAGYGPMMGQAAHFNRYIPKADPYGSWRYTSECRRLHAVLEKRLANTEYLVGDRMTIADFAAFIFAHSARWCGVDIDDFPKVKEWRDKIAQRPAVQKALLVPVPYQFSDAAVVDAANQDTLKMIRKFGTLGIKGATEQHSKEATAVPSDHTNYVE</sequence>